<dbReference type="PANTHER" id="PTHR48022">
    <property type="entry name" value="PLASTIDIC GLUCOSE TRANSPORTER 4"/>
    <property type="match status" value="1"/>
</dbReference>
<evidence type="ECO:0000256" key="4">
    <source>
        <dbReference type="ARBA" id="ARBA00022989"/>
    </source>
</evidence>
<dbReference type="InterPro" id="IPR005828">
    <property type="entry name" value="MFS_sugar_transport-like"/>
</dbReference>
<dbReference type="OrthoDB" id="6612291at2759"/>
<evidence type="ECO:0000256" key="5">
    <source>
        <dbReference type="ARBA" id="ARBA00023136"/>
    </source>
</evidence>
<evidence type="ECO:0000313" key="8">
    <source>
        <dbReference type="EMBL" id="EWY84440.1"/>
    </source>
</evidence>
<dbReference type="InterPro" id="IPR050360">
    <property type="entry name" value="MFS_Sugar_Transporters"/>
</dbReference>
<evidence type="ECO:0000313" key="9">
    <source>
        <dbReference type="Proteomes" id="UP000030753"/>
    </source>
</evidence>
<comment type="similarity">
    <text evidence="2">Belongs to the major facilitator superfamily. Sugar transporter (TC 2.A.1.1) family.</text>
</comment>
<feature type="transmembrane region" description="Helical" evidence="6">
    <location>
        <begin position="109"/>
        <end position="133"/>
    </location>
</feature>
<keyword evidence="4 6" id="KW-1133">Transmembrane helix</keyword>
<dbReference type="Proteomes" id="UP000030753">
    <property type="component" value="Unassembled WGS sequence"/>
</dbReference>
<gene>
    <name evidence="8" type="ORF">FOYG_11894</name>
</gene>
<accession>W9HU00</accession>
<evidence type="ECO:0000259" key="7">
    <source>
        <dbReference type="PROSITE" id="PS50850"/>
    </source>
</evidence>
<dbReference type="AlphaFoldDB" id="W9HU00"/>
<dbReference type="GO" id="GO:0016020">
    <property type="term" value="C:membrane"/>
    <property type="evidence" value="ECO:0007669"/>
    <property type="project" value="UniProtKB-SubCell"/>
</dbReference>
<dbReference type="InterPro" id="IPR036259">
    <property type="entry name" value="MFS_trans_sf"/>
</dbReference>
<reference evidence="8 9" key="1">
    <citation type="submission" date="2011-06" db="EMBL/GenBank/DDBJ databases">
        <title>The Genome Sequence of Fusarium oxysporum FOSC 3-a.</title>
        <authorList>
            <consortium name="The Broad Institute Genome Sequencing Platform"/>
            <person name="Ma L.-J."/>
            <person name="Gale L.R."/>
            <person name="Schwartz D.C."/>
            <person name="Zhou S."/>
            <person name="Corby-Kistler H."/>
            <person name="Young S.K."/>
            <person name="Zeng Q."/>
            <person name="Gargeya S."/>
            <person name="Fitzgerald M."/>
            <person name="Haas B."/>
            <person name="Abouelleil A."/>
            <person name="Alvarado L."/>
            <person name="Arachchi H.M."/>
            <person name="Berlin A."/>
            <person name="Brown A."/>
            <person name="Chapman S.B."/>
            <person name="Chen Z."/>
            <person name="Dunbar C."/>
            <person name="Freedman E."/>
            <person name="Gearin G."/>
            <person name="Gellesch M."/>
            <person name="Goldberg J."/>
            <person name="Griggs A."/>
            <person name="Gujja S."/>
            <person name="Heiman D."/>
            <person name="Howarth C."/>
            <person name="Larson L."/>
            <person name="Lui A."/>
            <person name="MacDonald P.J.P."/>
            <person name="Mehta T."/>
            <person name="Montmayeur A."/>
            <person name="Murphy C."/>
            <person name="Neiman D."/>
            <person name="Pearson M."/>
            <person name="Priest M."/>
            <person name="Roberts A."/>
            <person name="Saif S."/>
            <person name="Shea T."/>
            <person name="Shenoy N."/>
            <person name="Sisk P."/>
            <person name="Stolte C."/>
            <person name="Sykes S."/>
            <person name="Wortman J."/>
            <person name="Nusbaum C."/>
            <person name="Birren B."/>
        </authorList>
    </citation>
    <scope>NUCLEOTIDE SEQUENCE [LARGE SCALE GENOMIC DNA]</scope>
    <source>
        <strain evidence="9">FOSC 3-a</strain>
    </source>
</reference>
<proteinExistence type="inferred from homology"/>
<feature type="domain" description="Major facilitator superfamily (MFS) profile" evidence="7">
    <location>
        <begin position="33"/>
        <end position="248"/>
    </location>
</feature>
<feature type="transmembrane region" description="Helical" evidence="6">
    <location>
        <begin position="30"/>
        <end position="52"/>
    </location>
</feature>
<dbReference type="Pfam" id="PF00083">
    <property type="entry name" value="Sugar_tr"/>
    <property type="match status" value="1"/>
</dbReference>
<evidence type="ECO:0000256" key="3">
    <source>
        <dbReference type="ARBA" id="ARBA00022692"/>
    </source>
</evidence>
<dbReference type="EMBL" id="JH717846">
    <property type="protein sequence ID" value="EWY84440.1"/>
    <property type="molecule type" value="Genomic_DNA"/>
</dbReference>
<evidence type="ECO:0000256" key="2">
    <source>
        <dbReference type="ARBA" id="ARBA00010992"/>
    </source>
</evidence>
<keyword evidence="3 6" id="KW-0812">Transmembrane</keyword>
<evidence type="ECO:0000256" key="6">
    <source>
        <dbReference type="SAM" id="Phobius"/>
    </source>
</evidence>
<organism evidence="8 9">
    <name type="scientific">Fusarium oxysporum NRRL 32931</name>
    <dbReference type="NCBI Taxonomy" id="660029"/>
    <lineage>
        <taxon>Eukaryota</taxon>
        <taxon>Fungi</taxon>
        <taxon>Dikarya</taxon>
        <taxon>Ascomycota</taxon>
        <taxon>Pezizomycotina</taxon>
        <taxon>Sordariomycetes</taxon>
        <taxon>Hypocreomycetidae</taxon>
        <taxon>Hypocreales</taxon>
        <taxon>Nectriaceae</taxon>
        <taxon>Fusarium</taxon>
        <taxon>Fusarium oxysporum species complex</taxon>
    </lineage>
</organism>
<dbReference type="PROSITE" id="PS50850">
    <property type="entry name" value="MFS"/>
    <property type="match status" value="1"/>
</dbReference>
<dbReference type="SUPFAM" id="SSF103473">
    <property type="entry name" value="MFS general substrate transporter"/>
    <property type="match status" value="1"/>
</dbReference>
<dbReference type="GO" id="GO:0005351">
    <property type="term" value="F:carbohydrate:proton symporter activity"/>
    <property type="evidence" value="ECO:0007669"/>
    <property type="project" value="TreeGrafter"/>
</dbReference>
<dbReference type="HOGENOM" id="CLU_1120221_0_0_1"/>
<dbReference type="PANTHER" id="PTHR48022:SF11">
    <property type="entry name" value="MONOSACCHARIDE TRANSPORTER (HXT8), PUTATIVE (AFU_ORTHOLOGUE AFUA_2G08120)-RELATED"/>
    <property type="match status" value="1"/>
</dbReference>
<sequence>MDREKINETSLRKASILEGEAIIPRLKPRIIFIIVFLGFGSASMGYASSIIATTLSQPSWYATIKLGATSDMTALIGATNGGFYAGGTFGSIFSGYFAHRYGRKKSAAFAALIILISSALITASYHIAMFITFRVFQGWGSFQMLSTIPMWMAELVPPHRRGMLVPLTIRPYQSVDVIASPEIGILSSFGLSTFSMAHNVFPGLRIAETKFIGGDTNDIAIDLVQVVYFLVTSAGSPCQGERYLCHRP</sequence>
<feature type="transmembrane region" description="Helical" evidence="6">
    <location>
        <begin position="72"/>
        <end position="97"/>
    </location>
</feature>
<evidence type="ECO:0000256" key="1">
    <source>
        <dbReference type="ARBA" id="ARBA00004141"/>
    </source>
</evidence>
<keyword evidence="5 6" id="KW-0472">Membrane</keyword>
<dbReference type="Gene3D" id="1.20.1250.20">
    <property type="entry name" value="MFS general substrate transporter like domains"/>
    <property type="match status" value="1"/>
</dbReference>
<comment type="subcellular location">
    <subcellularLocation>
        <location evidence="1">Membrane</location>
        <topology evidence="1">Multi-pass membrane protein</topology>
    </subcellularLocation>
</comment>
<name>W9HU00_FUSOX</name>
<dbReference type="InterPro" id="IPR020846">
    <property type="entry name" value="MFS_dom"/>
</dbReference>
<protein>
    <recommendedName>
        <fullName evidence="7">Major facilitator superfamily (MFS) profile domain-containing protein</fullName>
    </recommendedName>
</protein>